<evidence type="ECO:0000313" key="8">
    <source>
        <dbReference type="EMBL" id="HJC06766.1"/>
    </source>
</evidence>
<comment type="subcellular location">
    <subcellularLocation>
        <location evidence="1">Membrane</location>
        <topology evidence="1">Lipid-anchor</topology>
    </subcellularLocation>
</comment>
<dbReference type="InterPro" id="IPR004872">
    <property type="entry name" value="Lipoprotein_NlpA"/>
</dbReference>
<dbReference type="Pfam" id="PF03180">
    <property type="entry name" value="Lipoprotein_9"/>
    <property type="match status" value="1"/>
</dbReference>
<evidence type="ECO:0000256" key="6">
    <source>
        <dbReference type="ARBA" id="ARBA00023288"/>
    </source>
</evidence>
<dbReference type="SUPFAM" id="SSF53850">
    <property type="entry name" value="Periplasmic binding protein-like II"/>
    <property type="match status" value="1"/>
</dbReference>
<evidence type="ECO:0000256" key="5">
    <source>
        <dbReference type="ARBA" id="ARBA00023139"/>
    </source>
</evidence>
<evidence type="ECO:0000256" key="7">
    <source>
        <dbReference type="SAM" id="SignalP"/>
    </source>
</evidence>
<evidence type="ECO:0000256" key="2">
    <source>
        <dbReference type="ARBA" id="ARBA00008973"/>
    </source>
</evidence>
<reference evidence="8" key="2">
    <citation type="submission" date="2021-04" db="EMBL/GenBank/DDBJ databases">
        <authorList>
            <person name="Gilroy R."/>
        </authorList>
    </citation>
    <scope>NUCLEOTIDE SEQUENCE</scope>
    <source>
        <strain evidence="8">CHK180-15479</strain>
    </source>
</reference>
<feature type="chain" id="PRO_5039635420" evidence="7">
    <location>
        <begin position="23"/>
        <end position="311"/>
    </location>
</feature>
<dbReference type="Proteomes" id="UP000823910">
    <property type="component" value="Unassembled WGS sequence"/>
</dbReference>
<keyword evidence="5" id="KW-0564">Palmitate</keyword>
<evidence type="ECO:0000256" key="1">
    <source>
        <dbReference type="ARBA" id="ARBA00004635"/>
    </source>
</evidence>
<evidence type="ECO:0000313" key="9">
    <source>
        <dbReference type="Proteomes" id="UP000823910"/>
    </source>
</evidence>
<dbReference type="EMBL" id="DWWT01000059">
    <property type="protein sequence ID" value="HJC06766.1"/>
    <property type="molecule type" value="Genomic_DNA"/>
</dbReference>
<proteinExistence type="inferred from homology"/>
<dbReference type="PANTHER" id="PTHR30429">
    <property type="entry name" value="D-METHIONINE-BINDING LIPOPROTEIN METQ"/>
    <property type="match status" value="1"/>
</dbReference>
<dbReference type="PROSITE" id="PS51257">
    <property type="entry name" value="PROKAR_LIPOPROTEIN"/>
    <property type="match status" value="1"/>
</dbReference>
<sequence length="311" mass="32288">MKKSWLTLALAVSAAAALTACSGGSTETTAAQTTAAAADTTAAADADSAAETSDAGEEAAEDTAAASGELEKLVVGASPAPHAEILEAAREVLASKGYDLEIVEYTDYVIPNNALDSGDLDANYFQHKPYLDSFNEQNGTDLVSAGAIHYEPFGIYAGKTASLDALPDGATVLVPNDITNEARALLLLEAQGLLTLKEDAGLEATPTDIVDNPKNLEFVELEAALLPRSLPDEDIAVINGNYAIEAGLKMSDALAVEDSDSLAATTYGNVVAVRAEDAESDKTKALIEALTSPEVKEFIETTYEGAVVPLF</sequence>
<keyword evidence="3 7" id="KW-0732">Signal</keyword>
<dbReference type="Gene3D" id="3.40.190.10">
    <property type="entry name" value="Periplasmic binding protein-like II"/>
    <property type="match status" value="2"/>
</dbReference>
<dbReference type="PANTHER" id="PTHR30429:SF0">
    <property type="entry name" value="METHIONINE-BINDING LIPOPROTEIN METQ"/>
    <property type="match status" value="1"/>
</dbReference>
<dbReference type="CDD" id="cd13597">
    <property type="entry name" value="PBP2_lipoprotein_Tp32"/>
    <property type="match status" value="1"/>
</dbReference>
<keyword evidence="4" id="KW-0472">Membrane</keyword>
<accession>A0A9D2N284</accession>
<evidence type="ECO:0000256" key="4">
    <source>
        <dbReference type="ARBA" id="ARBA00023136"/>
    </source>
</evidence>
<comment type="caution">
    <text evidence="8">The sequence shown here is derived from an EMBL/GenBank/DDBJ whole genome shotgun (WGS) entry which is preliminary data.</text>
</comment>
<reference evidence="8" key="1">
    <citation type="journal article" date="2021" name="PeerJ">
        <title>Extensive microbial diversity within the chicken gut microbiome revealed by metagenomics and culture.</title>
        <authorList>
            <person name="Gilroy R."/>
            <person name="Ravi A."/>
            <person name="Getino M."/>
            <person name="Pursley I."/>
            <person name="Horton D.L."/>
            <person name="Alikhan N.F."/>
            <person name="Baker D."/>
            <person name="Gharbi K."/>
            <person name="Hall N."/>
            <person name="Watson M."/>
            <person name="Adriaenssens E.M."/>
            <person name="Foster-Nyarko E."/>
            <person name="Jarju S."/>
            <person name="Secka A."/>
            <person name="Antonio M."/>
            <person name="Oren A."/>
            <person name="Chaudhuri R.R."/>
            <person name="La Ragione R."/>
            <person name="Hildebrand F."/>
            <person name="Pallen M.J."/>
        </authorList>
    </citation>
    <scope>NUCLEOTIDE SEQUENCE</scope>
    <source>
        <strain evidence="8">CHK180-15479</strain>
    </source>
</reference>
<feature type="signal peptide" evidence="7">
    <location>
        <begin position="1"/>
        <end position="22"/>
    </location>
</feature>
<keyword evidence="6" id="KW-0449">Lipoprotein</keyword>
<dbReference type="AlphaFoldDB" id="A0A9D2N284"/>
<dbReference type="GO" id="GO:0016020">
    <property type="term" value="C:membrane"/>
    <property type="evidence" value="ECO:0007669"/>
    <property type="project" value="UniProtKB-SubCell"/>
</dbReference>
<gene>
    <name evidence="8" type="ORF">H9704_11545</name>
</gene>
<protein>
    <submittedName>
        <fullName evidence="8">MetQ/NlpA family ABC transporter substrate-binding protein</fullName>
    </submittedName>
</protein>
<evidence type="ECO:0000256" key="3">
    <source>
        <dbReference type="ARBA" id="ARBA00022729"/>
    </source>
</evidence>
<organism evidence="8 9">
    <name type="scientific">Candidatus Enterocloster excrementipullorum</name>
    <dbReference type="NCBI Taxonomy" id="2838559"/>
    <lineage>
        <taxon>Bacteria</taxon>
        <taxon>Bacillati</taxon>
        <taxon>Bacillota</taxon>
        <taxon>Clostridia</taxon>
        <taxon>Lachnospirales</taxon>
        <taxon>Lachnospiraceae</taxon>
        <taxon>Enterocloster</taxon>
    </lineage>
</organism>
<dbReference type="PIRSF" id="PIRSF002854">
    <property type="entry name" value="MetQ"/>
    <property type="match status" value="1"/>
</dbReference>
<comment type="similarity">
    <text evidence="2">Belongs to the NlpA lipoprotein family.</text>
</comment>
<name>A0A9D2N284_9FIRM</name>